<keyword evidence="1" id="KW-0378">Hydrolase</keyword>
<name>A0A6B0YZ01_9CHLR</name>
<dbReference type="AlphaFoldDB" id="A0A6B0YZ01"/>
<proteinExistence type="predicted"/>
<evidence type="ECO:0000313" key="1">
    <source>
        <dbReference type="EMBL" id="MXY95199.1"/>
    </source>
</evidence>
<dbReference type="InterPro" id="IPR019072">
    <property type="entry name" value="Restrct_endonuc_II_XamI"/>
</dbReference>
<protein>
    <submittedName>
        <fullName evidence="1">XamI family restriction endonuclease</fullName>
    </submittedName>
</protein>
<sequence>MPLSQYTSPPVWSASELASAAAFSQLGVLDRLLSDEVYRTSFRAAERDVRELLSSTQDLLVIDSAELVAHPRLVRILRFCFGPPLSNDIVKEHVGGSIEVKRLPPERAEAIAALASRGLDELRFPWLAEQRAPKPSERRLAVTWTAGLIALEESRTASRMKSSQGQEQAIRDALTTAGFTHVPRPESIELITDLEPGSFTDETEAGGRKADIPARLYDGRLLLIEAKVSSTRLNSYKRLINDSCAKAPVWRRVFGEGAVVPLAVLSGAFSVEHLKLAQSERYRMFLLWDHELDALVDFVQQAR</sequence>
<dbReference type="Pfam" id="PF09572">
    <property type="entry name" value="RE_XamI"/>
    <property type="match status" value="1"/>
</dbReference>
<keyword evidence="1" id="KW-0255">Endonuclease</keyword>
<comment type="caution">
    <text evidence="1">The sequence shown here is derived from an EMBL/GenBank/DDBJ whole genome shotgun (WGS) entry which is preliminary data.</text>
</comment>
<accession>A0A6B0YZ01</accession>
<dbReference type="GO" id="GO:0009036">
    <property type="term" value="F:type II site-specific deoxyribonuclease activity"/>
    <property type="evidence" value="ECO:0007669"/>
    <property type="project" value="InterPro"/>
</dbReference>
<reference evidence="1" key="1">
    <citation type="submission" date="2019-09" db="EMBL/GenBank/DDBJ databases">
        <title>Characterisation of the sponge microbiome using genome-centric metagenomics.</title>
        <authorList>
            <person name="Engelberts J.P."/>
            <person name="Robbins S.J."/>
            <person name="De Goeij J.M."/>
            <person name="Aranda M."/>
            <person name="Bell S.C."/>
            <person name="Webster N.S."/>
        </authorList>
    </citation>
    <scope>NUCLEOTIDE SEQUENCE</scope>
    <source>
        <strain evidence="1">SB0664_bin_27</strain>
    </source>
</reference>
<dbReference type="GO" id="GO:0009307">
    <property type="term" value="P:DNA restriction-modification system"/>
    <property type="evidence" value="ECO:0007669"/>
    <property type="project" value="InterPro"/>
</dbReference>
<dbReference type="GO" id="GO:0003677">
    <property type="term" value="F:DNA binding"/>
    <property type="evidence" value="ECO:0007669"/>
    <property type="project" value="InterPro"/>
</dbReference>
<gene>
    <name evidence="1" type="ORF">F4Y42_17290</name>
</gene>
<keyword evidence="1" id="KW-0540">Nuclease</keyword>
<dbReference type="EMBL" id="VXRG01000140">
    <property type="protein sequence ID" value="MXY95199.1"/>
    <property type="molecule type" value="Genomic_DNA"/>
</dbReference>
<organism evidence="1">
    <name type="scientific">Caldilineaceae bacterium SB0664_bin_27</name>
    <dbReference type="NCBI Taxonomy" id="2605260"/>
    <lineage>
        <taxon>Bacteria</taxon>
        <taxon>Bacillati</taxon>
        <taxon>Chloroflexota</taxon>
        <taxon>Caldilineae</taxon>
        <taxon>Caldilineales</taxon>
        <taxon>Caldilineaceae</taxon>
    </lineage>
</organism>